<comment type="caution">
    <text evidence="2">The sequence shown here is derived from an EMBL/GenBank/DDBJ whole genome shotgun (WGS) entry which is preliminary data.</text>
</comment>
<proteinExistence type="predicted"/>
<feature type="domain" description="GAG-pre-integrase" evidence="1">
    <location>
        <begin position="68"/>
        <end position="130"/>
    </location>
</feature>
<dbReference type="PANTHER" id="PTHR42648">
    <property type="entry name" value="TRANSPOSASE, PUTATIVE-RELATED"/>
    <property type="match status" value="1"/>
</dbReference>
<name>A0AAV3RHN0_LITER</name>
<evidence type="ECO:0000313" key="2">
    <source>
        <dbReference type="EMBL" id="GAA0173817.1"/>
    </source>
</evidence>
<reference evidence="2 3" key="1">
    <citation type="submission" date="2024-01" db="EMBL/GenBank/DDBJ databases">
        <title>The complete chloroplast genome sequence of Lithospermum erythrorhizon: insights into the phylogenetic relationship among Boraginaceae species and the maternal lineages of purple gromwells.</title>
        <authorList>
            <person name="Okada T."/>
            <person name="Watanabe K."/>
        </authorList>
    </citation>
    <scope>NUCLEOTIDE SEQUENCE [LARGE SCALE GENOMIC DNA]</scope>
</reference>
<organism evidence="2 3">
    <name type="scientific">Lithospermum erythrorhizon</name>
    <name type="common">Purple gromwell</name>
    <name type="synonym">Lithospermum officinale var. erythrorhizon</name>
    <dbReference type="NCBI Taxonomy" id="34254"/>
    <lineage>
        <taxon>Eukaryota</taxon>
        <taxon>Viridiplantae</taxon>
        <taxon>Streptophyta</taxon>
        <taxon>Embryophyta</taxon>
        <taxon>Tracheophyta</taxon>
        <taxon>Spermatophyta</taxon>
        <taxon>Magnoliopsida</taxon>
        <taxon>eudicotyledons</taxon>
        <taxon>Gunneridae</taxon>
        <taxon>Pentapetalae</taxon>
        <taxon>asterids</taxon>
        <taxon>lamiids</taxon>
        <taxon>Boraginales</taxon>
        <taxon>Boraginaceae</taxon>
        <taxon>Boraginoideae</taxon>
        <taxon>Lithospermeae</taxon>
        <taxon>Lithospermum</taxon>
    </lineage>
</organism>
<evidence type="ECO:0000259" key="1">
    <source>
        <dbReference type="Pfam" id="PF13976"/>
    </source>
</evidence>
<dbReference type="InterPro" id="IPR025724">
    <property type="entry name" value="GAG-pre-integrase_dom"/>
</dbReference>
<gene>
    <name evidence="2" type="ORF">LIER_27353</name>
</gene>
<dbReference type="InterPro" id="IPR036397">
    <property type="entry name" value="RNaseH_sf"/>
</dbReference>
<dbReference type="GO" id="GO:0003676">
    <property type="term" value="F:nucleic acid binding"/>
    <property type="evidence" value="ECO:0007669"/>
    <property type="project" value="InterPro"/>
</dbReference>
<dbReference type="Gene3D" id="3.30.420.10">
    <property type="entry name" value="Ribonuclease H-like superfamily/Ribonuclease H"/>
    <property type="match status" value="1"/>
</dbReference>
<keyword evidence="3" id="KW-1185">Reference proteome</keyword>
<dbReference type="Proteomes" id="UP001454036">
    <property type="component" value="Unassembled WGS sequence"/>
</dbReference>
<dbReference type="Pfam" id="PF13976">
    <property type="entry name" value="gag_pre-integrs"/>
    <property type="match status" value="1"/>
</dbReference>
<sequence>MYLLKGGSSITMKNGVSRIVAIGDVQLESDLRHMIILKKVRHTPDFRMSLTSSGNLDDERIEDYIGTLYKARFSTHKSGICTIDSNIDICHKRLGHMTEKGLKIISKKKLIPNFEDKMMNNCSHCLMGKQHMISFNKSSQRREKVLDLVYSDVCGPMKVKILGGCSYFVTFIDDFFRNVRAYAIKTNDQVFEIFKLFHLMV</sequence>
<accession>A0AAV3RHN0</accession>
<dbReference type="InterPro" id="IPR039537">
    <property type="entry name" value="Retrotran_Ty1/copia-like"/>
</dbReference>
<dbReference type="PANTHER" id="PTHR42648:SF28">
    <property type="entry name" value="TRANSPOSON-ENCODED PROTEIN WITH RIBONUCLEASE H-LIKE AND RETROVIRUS ZINC FINGER-LIKE DOMAINS"/>
    <property type="match status" value="1"/>
</dbReference>
<dbReference type="InterPro" id="IPR012337">
    <property type="entry name" value="RNaseH-like_sf"/>
</dbReference>
<dbReference type="SUPFAM" id="SSF53098">
    <property type="entry name" value="Ribonuclease H-like"/>
    <property type="match status" value="1"/>
</dbReference>
<dbReference type="AlphaFoldDB" id="A0AAV3RHN0"/>
<evidence type="ECO:0000313" key="3">
    <source>
        <dbReference type="Proteomes" id="UP001454036"/>
    </source>
</evidence>
<dbReference type="EMBL" id="BAABME010008779">
    <property type="protein sequence ID" value="GAA0173817.1"/>
    <property type="molecule type" value="Genomic_DNA"/>
</dbReference>
<protein>
    <recommendedName>
        <fullName evidence="1">GAG-pre-integrase domain-containing protein</fullName>
    </recommendedName>
</protein>